<feature type="compositionally biased region" description="Polar residues" evidence="1">
    <location>
        <begin position="151"/>
        <end position="161"/>
    </location>
</feature>
<protein>
    <submittedName>
        <fullName evidence="2">Uncharacterized protein</fullName>
    </submittedName>
</protein>
<feature type="compositionally biased region" description="Polar residues" evidence="1">
    <location>
        <begin position="89"/>
        <end position="109"/>
    </location>
</feature>
<evidence type="ECO:0000313" key="3">
    <source>
        <dbReference type="Proteomes" id="UP000824469"/>
    </source>
</evidence>
<feature type="compositionally biased region" description="Low complexity" evidence="1">
    <location>
        <begin position="1"/>
        <end position="13"/>
    </location>
</feature>
<dbReference type="Proteomes" id="UP000824469">
    <property type="component" value="Unassembled WGS sequence"/>
</dbReference>
<feature type="non-terminal residue" evidence="2">
    <location>
        <position position="161"/>
    </location>
</feature>
<feature type="region of interest" description="Disordered" evidence="1">
    <location>
        <begin position="1"/>
        <end position="161"/>
    </location>
</feature>
<dbReference type="AlphaFoldDB" id="A0AA38GTJ7"/>
<comment type="caution">
    <text evidence="2">The sequence shown here is derived from an EMBL/GenBank/DDBJ whole genome shotgun (WGS) entry which is preliminary data.</text>
</comment>
<organism evidence="2 3">
    <name type="scientific">Taxus chinensis</name>
    <name type="common">Chinese yew</name>
    <name type="synonym">Taxus wallichiana var. chinensis</name>
    <dbReference type="NCBI Taxonomy" id="29808"/>
    <lineage>
        <taxon>Eukaryota</taxon>
        <taxon>Viridiplantae</taxon>
        <taxon>Streptophyta</taxon>
        <taxon>Embryophyta</taxon>
        <taxon>Tracheophyta</taxon>
        <taxon>Spermatophyta</taxon>
        <taxon>Pinopsida</taxon>
        <taxon>Pinidae</taxon>
        <taxon>Conifers II</taxon>
        <taxon>Cupressales</taxon>
        <taxon>Taxaceae</taxon>
        <taxon>Taxus</taxon>
    </lineage>
</organism>
<keyword evidence="3" id="KW-1185">Reference proteome</keyword>
<feature type="non-terminal residue" evidence="2">
    <location>
        <position position="1"/>
    </location>
</feature>
<gene>
    <name evidence="2" type="ORF">KI387_000036</name>
</gene>
<dbReference type="EMBL" id="JAHRHJ020000001">
    <property type="protein sequence ID" value="KAH9327928.1"/>
    <property type="molecule type" value="Genomic_DNA"/>
</dbReference>
<evidence type="ECO:0000313" key="2">
    <source>
        <dbReference type="EMBL" id="KAH9327928.1"/>
    </source>
</evidence>
<feature type="compositionally biased region" description="Polar residues" evidence="1">
    <location>
        <begin position="51"/>
        <end position="63"/>
    </location>
</feature>
<evidence type="ECO:0000256" key="1">
    <source>
        <dbReference type="SAM" id="MobiDB-lite"/>
    </source>
</evidence>
<dbReference type="PANTHER" id="PTHR33738:SF8">
    <property type="entry name" value="OS05G0454500 PROTEIN"/>
    <property type="match status" value="1"/>
</dbReference>
<accession>A0AA38GTJ7</accession>
<feature type="compositionally biased region" description="Basic and acidic residues" evidence="1">
    <location>
        <begin position="135"/>
        <end position="144"/>
    </location>
</feature>
<feature type="compositionally biased region" description="Pro residues" evidence="1">
    <location>
        <begin position="21"/>
        <end position="30"/>
    </location>
</feature>
<name>A0AA38GTJ7_TAXCH</name>
<reference evidence="2 3" key="1">
    <citation type="journal article" date="2021" name="Nat. Plants">
        <title>The Taxus genome provides insights into paclitaxel biosynthesis.</title>
        <authorList>
            <person name="Xiong X."/>
            <person name="Gou J."/>
            <person name="Liao Q."/>
            <person name="Li Y."/>
            <person name="Zhou Q."/>
            <person name="Bi G."/>
            <person name="Li C."/>
            <person name="Du R."/>
            <person name="Wang X."/>
            <person name="Sun T."/>
            <person name="Guo L."/>
            <person name="Liang H."/>
            <person name="Lu P."/>
            <person name="Wu Y."/>
            <person name="Zhang Z."/>
            <person name="Ro D.K."/>
            <person name="Shang Y."/>
            <person name="Huang S."/>
            <person name="Yan J."/>
        </authorList>
    </citation>
    <scope>NUCLEOTIDE SEQUENCE [LARGE SCALE GENOMIC DNA]</scope>
    <source>
        <strain evidence="2">Ta-2019</strain>
    </source>
</reference>
<proteinExistence type="predicted"/>
<dbReference type="PANTHER" id="PTHR33738">
    <property type="entry name" value="EMB|CAB82975.1"/>
    <property type="match status" value="1"/>
</dbReference>
<sequence length="161" mass="16818">SGSGSTSSLSTKSPVMGALTPPRPPPPPPSISELFDGWTSKSNGGPFGFGTESSRAGFTQQRSGVMGRESIQSEGIATQRGPGEGNYGGSSALNVNGGNSQRGQRNPNLSDAFLGSSLYYGGRDQYSDPSTARTEGYHGSKKDSMDDDTNSSKASRGNWWQ</sequence>